<dbReference type="Proteomes" id="UP000245720">
    <property type="component" value="Unassembled WGS sequence"/>
</dbReference>
<evidence type="ECO:0000313" key="2">
    <source>
        <dbReference type="Proteomes" id="UP000245720"/>
    </source>
</evidence>
<comment type="caution">
    <text evidence="1">The sequence shown here is derived from an EMBL/GenBank/DDBJ whole genome shotgun (WGS) entry which is preliminary data.</text>
</comment>
<sequence length="130" mass="15313">MAFRICTLDESEKREYTLTMFPRYGEKLRPDGGIIDSENDIRLFYYGNGPFREPCSEFQFIFDYKGVAMNINIFEKIKDNDIYYSIIEVKGNGQLSIDEIKPSLRDAIRIYGTRKYARHKNVSDMIHISF</sequence>
<protein>
    <submittedName>
        <fullName evidence="1">Uncharacterized protein</fullName>
    </submittedName>
</protein>
<gene>
    <name evidence="1" type="ORF">IE37_02896</name>
</gene>
<name>A0A315XU84_RUMFL</name>
<reference evidence="1 2" key="1">
    <citation type="submission" date="2018-05" db="EMBL/GenBank/DDBJ databases">
        <title>The Hungate 1000. A catalogue of reference genomes from the rumen microbiome.</title>
        <authorList>
            <person name="Kelly W."/>
        </authorList>
    </citation>
    <scope>NUCLEOTIDE SEQUENCE [LARGE SCALE GENOMIC DNA]</scope>
    <source>
        <strain evidence="1 2">SAb67</strain>
    </source>
</reference>
<accession>A0A315XU84</accession>
<dbReference type="OrthoDB" id="2300438at2"/>
<dbReference type="RefSeq" id="WP_109727599.1">
    <property type="nucleotide sequence ID" value="NZ_CAMOTJ010000006.1"/>
</dbReference>
<dbReference type="AlphaFoldDB" id="A0A315XU84"/>
<organism evidence="1 2">
    <name type="scientific">Ruminococcus flavefaciens</name>
    <dbReference type="NCBI Taxonomy" id="1265"/>
    <lineage>
        <taxon>Bacteria</taxon>
        <taxon>Bacillati</taxon>
        <taxon>Bacillota</taxon>
        <taxon>Clostridia</taxon>
        <taxon>Eubacteriales</taxon>
        <taxon>Oscillospiraceae</taxon>
        <taxon>Ruminococcus</taxon>
    </lineage>
</organism>
<dbReference type="EMBL" id="QGDI01000013">
    <property type="protein sequence ID" value="PWJ10541.1"/>
    <property type="molecule type" value="Genomic_DNA"/>
</dbReference>
<proteinExistence type="predicted"/>
<evidence type="ECO:0000313" key="1">
    <source>
        <dbReference type="EMBL" id="PWJ10541.1"/>
    </source>
</evidence>